<reference evidence="2 3" key="1">
    <citation type="submission" date="2020-08" db="EMBL/GenBank/DDBJ databases">
        <title>Genomic Encyclopedia of Type Strains, Phase III (KMG-III): the genomes of soil and plant-associated and newly described type strains.</title>
        <authorList>
            <person name="Whitman W."/>
        </authorList>
    </citation>
    <scope>NUCLEOTIDE SEQUENCE [LARGE SCALE GENOMIC DNA]</scope>
    <source>
        <strain evidence="2 3">CECT 8075</strain>
    </source>
</reference>
<feature type="region of interest" description="Disordered" evidence="1">
    <location>
        <begin position="1"/>
        <end position="35"/>
    </location>
</feature>
<comment type="caution">
    <text evidence="2">The sequence shown here is derived from an EMBL/GenBank/DDBJ whole genome shotgun (WGS) entry which is preliminary data.</text>
</comment>
<evidence type="ECO:0000313" key="2">
    <source>
        <dbReference type="EMBL" id="MBB3210539.1"/>
    </source>
</evidence>
<dbReference type="Proteomes" id="UP000536179">
    <property type="component" value="Unassembled WGS sequence"/>
</dbReference>
<dbReference type="AlphaFoldDB" id="A0A7W5E5F1"/>
<dbReference type="EMBL" id="JACHXU010000041">
    <property type="protein sequence ID" value="MBB3210539.1"/>
    <property type="molecule type" value="Genomic_DNA"/>
</dbReference>
<keyword evidence="3" id="KW-1185">Reference proteome</keyword>
<protein>
    <submittedName>
        <fullName evidence="2">Uncharacterized protein</fullName>
    </submittedName>
</protein>
<evidence type="ECO:0000313" key="3">
    <source>
        <dbReference type="Proteomes" id="UP000536179"/>
    </source>
</evidence>
<organism evidence="2 3">
    <name type="scientific">Aporhodopirellula rubra</name>
    <dbReference type="NCBI Taxonomy" id="980271"/>
    <lineage>
        <taxon>Bacteria</taxon>
        <taxon>Pseudomonadati</taxon>
        <taxon>Planctomycetota</taxon>
        <taxon>Planctomycetia</taxon>
        <taxon>Pirellulales</taxon>
        <taxon>Pirellulaceae</taxon>
        <taxon>Aporhodopirellula</taxon>
    </lineage>
</organism>
<proteinExistence type="predicted"/>
<evidence type="ECO:0000256" key="1">
    <source>
        <dbReference type="SAM" id="MobiDB-lite"/>
    </source>
</evidence>
<gene>
    <name evidence="2" type="ORF">FHS27_006386</name>
</gene>
<sequence>MPELRKLYQGQPVWPNAEGVPEGTQRKNHVVGHGPLVPVMPAPKALLRTVGF</sequence>
<name>A0A7W5E5F1_9BACT</name>
<accession>A0A7W5E5F1</accession>